<protein>
    <submittedName>
        <fullName evidence="2">Alpha/beta hydrolase</fullName>
    </submittedName>
</protein>
<evidence type="ECO:0000313" key="3">
    <source>
        <dbReference type="Proteomes" id="UP000753908"/>
    </source>
</evidence>
<evidence type="ECO:0000313" key="2">
    <source>
        <dbReference type="EMBL" id="MBW4543732.1"/>
    </source>
</evidence>
<feature type="transmembrane region" description="Helical" evidence="1">
    <location>
        <begin position="182"/>
        <end position="210"/>
    </location>
</feature>
<keyword evidence="1" id="KW-0472">Membrane</keyword>
<dbReference type="GO" id="GO:0016787">
    <property type="term" value="F:hydrolase activity"/>
    <property type="evidence" value="ECO:0007669"/>
    <property type="project" value="UniProtKB-KW"/>
</dbReference>
<reference evidence="2" key="1">
    <citation type="submission" date="2021-05" db="EMBL/GenBank/DDBJ databases">
        <authorList>
            <person name="Pietrasiak N."/>
            <person name="Ward R."/>
            <person name="Stajich J.E."/>
            <person name="Kurbessoian T."/>
        </authorList>
    </citation>
    <scope>NUCLEOTIDE SEQUENCE</scope>
    <source>
        <strain evidence="2">CPER-KK1</strain>
    </source>
</reference>
<gene>
    <name evidence="2" type="ORF">KME25_04680</name>
</gene>
<dbReference type="SUPFAM" id="SSF53474">
    <property type="entry name" value="alpha/beta-Hydrolases"/>
    <property type="match status" value="1"/>
</dbReference>
<dbReference type="InterPro" id="IPR029058">
    <property type="entry name" value="AB_hydrolase_fold"/>
</dbReference>
<proteinExistence type="predicted"/>
<evidence type="ECO:0000256" key="1">
    <source>
        <dbReference type="SAM" id="Phobius"/>
    </source>
</evidence>
<name>A0A951U8F2_9CYAN</name>
<sequence>MSKSLISIFSLSEEENPKIPGYFVESTAPINVEGDTPQAHKHSTAKEAEQNLNKIAELLFNKLDTRINNPENRKDFVEIVFAIHGFNNSRAATKARYQEIYNYIKTDSSQQVQDRANKLMFIGYRWPSETLVGDEPGGVWQKLCAAFTALPLLARAMLIGGIIGIGLSMLPQVRQFMYTNPFFYINAIILLVLMVLFFFVISLILLRALVYFRDNYRASNFGVPDLVEFIRQLDKALVNQVKEKYIHNISLINKLKEQFNYKVKNALNPELQAIVNEQDLELICNQVVESYCKDKTVSLEEFDESWIFKKTTSSITKQDFEEIVKLATRLIARDVEDEFHELREAAIELLENQAKRYWKERNRIKLTFIGHSMGAYVVTNAVRLLSNVFDLSSVGTLGSTKKVPALTIGRAFCFGRLLLISPDIPINTILSGRANFLRSSLRRFEEAYLFSNEGDLALRLASTVANYIFFPASTRESGYRLGNVAIKNNQGSGIVNLEQLKQYQKLSQNEVLESLFVDSFDLQQSLKDIQKRYHGFQGTEEEIASLFTYFDCTDYTDQIIKPNSALQRVLSLKRGRWEPGLIYYIRLTLASALRKINTHGGYFDGQFTQQLMYRLAFLGFGGFLDSLSQNNRQSALDYLCEECDRRKIQVLLSPARYEIDILGCDRQRIRREMLKS</sequence>
<organism evidence="2 3">
    <name type="scientific">Symplocastrum torsivum CPER-KK1</name>
    <dbReference type="NCBI Taxonomy" id="450513"/>
    <lineage>
        <taxon>Bacteria</taxon>
        <taxon>Bacillati</taxon>
        <taxon>Cyanobacteriota</taxon>
        <taxon>Cyanophyceae</taxon>
        <taxon>Oscillatoriophycideae</taxon>
        <taxon>Oscillatoriales</taxon>
        <taxon>Microcoleaceae</taxon>
        <taxon>Symplocastrum</taxon>
    </lineage>
</organism>
<keyword evidence="1" id="KW-1133">Transmembrane helix</keyword>
<dbReference type="AlphaFoldDB" id="A0A951U8F2"/>
<reference evidence="2" key="2">
    <citation type="journal article" date="2022" name="Microbiol. Resour. Announc.">
        <title>Metagenome Sequencing to Explore Phylogenomics of Terrestrial Cyanobacteria.</title>
        <authorList>
            <person name="Ward R.D."/>
            <person name="Stajich J.E."/>
            <person name="Johansen J.R."/>
            <person name="Huntemann M."/>
            <person name="Clum A."/>
            <person name="Foster B."/>
            <person name="Foster B."/>
            <person name="Roux S."/>
            <person name="Palaniappan K."/>
            <person name="Varghese N."/>
            <person name="Mukherjee S."/>
            <person name="Reddy T.B.K."/>
            <person name="Daum C."/>
            <person name="Copeland A."/>
            <person name="Chen I.A."/>
            <person name="Ivanova N.N."/>
            <person name="Kyrpides N.C."/>
            <person name="Shapiro N."/>
            <person name="Eloe-Fadrosh E.A."/>
            <person name="Pietrasiak N."/>
        </authorList>
    </citation>
    <scope>NUCLEOTIDE SEQUENCE</scope>
    <source>
        <strain evidence="2">CPER-KK1</strain>
    </source>
</reference>
<accession>A0A951U8F2</accession>
<dbReference type="EMBL" id="JAHHIF010000005">
    <property type="protein sequence ID" value="MBW4543732.1"/>
    <property type="molecule type" value="Genomic_DNA"/>
</dbReference>
<keyword evidence="1" id="KW-0812">Transmembrane</keyword>
<dbReference type="Pfam" id="PF05990">
    <property type="entry name" value="DUF900"/>
    <property type="match status" value="1"/>
</dbReference>
<keyword evidence="2" id="KW-0378">Hydrolase</keyword>
<dbReference type="Proteomes" id="UP000753908">
    <property type="component" value="Unassembled WGS sequence"/>
</dbReference>
<comment type="caution">
    <text evidence="2">The sequence shown here is derived from an EMBL/GenBank/DDBJ whole genome shotgun (WGS) entry which is preliminary data.</text>
</comment>
<feature type="transmembrane region" description="Helical" evidence="1">
    <location>
        <begin position="152"/>
        <end position="170"/>
    </location>
</feature>
<dbReference type="InterPro" id="IPR010297">
    <property type="entry name" value="DUF900_hydrolase"/>
</dbReference>